<evidence type="ECO:0000313" key="4">
    <source>
        <dbReference type="Proteomes" id="UP000014074"/>
    </source>
</evidence>
<feature type="region of interest" description="Disordered" evidence="2">
    <location>
        <begin position="332"/>
        <end position="379"/>
    </location>
</feature>
<sequence length="487" mass="54483">MADSTATAAAAAPAAKPQKPDEALYKEQLAKAEKEHSEVMTKYKAIKEKIELAQPNKNSDTPNPTQKRRQELIAQANEIRQKQAGGKNTRNTKLDQIKRIDEQLRSRINEQKNAKSKVPFKSVEDVDREINRLESQVNGGMMKLVDEKKALAEISSLRKQRKNFSQFDDQQKSIDDLRAKIKEIKDSMDDPEAKALSDQYTKIQTELDAIKAEQDGAYKNLSGLRDERTKLQAQQREKYDAIKKLKDEYYGAKKAFAAYEREAKQKAWERNKAERDRIVKEQKKERAQKMLAEASDPAYLEEIRRANSLLHFFDPSHVSAEKAPLLADSGLGAQAQRKVDDSGMKGTRLVRKEDRDEDYAPAVKKGKKGKKGGAAESAKFNLPPSVVEDCSFMNIDPPMSASDVPAAVEKIKAKLDHWKSDQAAQTQRNVEKAKKEIEKLEADEAAESGTATPNGVNGKKGEDKAVADVTADLKDSSLEDKKEEVAA</sequence>
<dbReference type="InterPro" id="IPR039604">
    <property type="entry name" value="Bfr1"/>
</dbReference>
<feature type="region of interest" description="Disordered" evidence="2">
    <location>
        <begin position="1"/>
        <end position="23"/>
    </location>
</feature>
<feature type="compositionally biased region" description="Low complexity" evidence="2">
    <location>
        <begin position="1"/>
        <end position="15"/>
    </location>
</feature>
<evidence type="ECO:0000313" key="3">
    <source>
        <dbReference type="EMBL" id="EON96556.1"/>
    </source>
</evidence>
<evidence type="ECO:0000256" key="1">
    <source>
        <dbReference type="SAM" id="Coils"/>
    </source>
</evidence>
<dbReference type="Proteomes" id="UP000014074">
    <property type="component" value="Unassembled WGS sequence"/>
</dbReference>
<evidence type="ECO:0000256" key="2">
    <source>
        <dbReference type="SAM" id="MobiDB-lite"/>
    </source>
</evidence>
<dbReference type="GO" id="GO:0003729">
    <property type="term" value="F:mRNA binding"/>
    <property type="evidence" value="ECO:0007669"/>
    <property type="project" value="TreeGrafter"/>
</dbReference>
<protein>
    <submittedName>
        <fullName evidence="3">Putative nuclear segregation protein</fullName>
    </submittedName>
</protein>
<reference evidence="4" key="1">
    <citation type="journal article" date="2013" name="Genome Announc.">
        <title>Draft genome sequence of the ascomycete Phaeoacremonium aleophilum strain UCR-PA7, a causal agent of the esca disease complex in grapevines.</title>
        <authorList>
            <person name="Blanco-Ulate B."/>
            <person name="Rolshausen P."/>
            <person name="Cantu D."/>
        </authorList>
    </citation>
    <scope>NUCLEOTIDE SEQUENCE [LARGE SCALE GENOMIC DNA]</scope>
    <source>
        <strain evidence="4">UCR-PA7</strain>
    </source>
</reference>
<dbReference type="GO" id="GO:1990904">
    <property type="term" value="C:ribonucleoprotein complex"/>
    <property type="evidence" value="ECO:0007669"/>
    <property type="project" value="TreeGrafter"/>
</dbReference>
<dbReference type="GO" id="GO:0042175">
    <property type="term" value="C:nuclear outer membrane-endoplasmic reticulum membrane network"/>
    <property type="evidence" value="ECO:0007669"/>
    <property type="project" value="TreeGrafter"/>
</dbReference>
<dbReference type="PANTHER" id="PTHR31027">
    <property type="entry name" value="NUCLEAR SEGREGATION PROTEIN BFR1"/>
    <property type="match status" value="1"/>
</dbReference>
<dbReference type="Gene3D" id="1.10.287.1490">
    <property type="match status" value="1"/>
</dbReference>
<dbReference type="KEGG" id="tmn:UCRPA7_7917"/>
<feature type="compositionally biased region" description="Polar residues" evidence="2">
    <location>
        <begin position="55"/>
        <end position="65"/>
    </location>
</feature>
<dbReference type="GO" id="GO:0005783">
    <property type="term" value="C:endoplasmic reticulum"/>
    <property type="evidence" value="ECO:0007669"/>
    <property type="project" value="TreeGrafter"/>
</dbReference>
<name>R8BB81_PHAM7</name>
<dbReference type="AlphaFoldDB" id="R8BB81"/>
<dbReference type="RefSeq" id="XP_007918628.1">
    <property type="nucleotide sequence ID" value="XM_007920437.1"/>
</dbReference>
<keyword evidence="4" id="KW-1185">Reference proteome</keyword>
<feature type="compositionally biased region" description="Basic and acidic residues" evidence="2">
    <location>
        <begin position="429"/>
        <end position="442"/>
    </location>
</feature>
<dbReference type="HOGENOM" id="CLU_023943_1_0_1"/>
<dbReference type="EMBL" id="KB933328">
    <property type="protein sequence ID" value="EON96556.1"/>
    <property type="molecule type" value="Genomic_DNA"/>
</dbReference>
<dbReference type="GeneID" id="19328718"/>
<keyword evidence="1" id="KW-0175">Coiled coil</keyword>
<gene>
    <name evidence="3" type="ORF">UCRPA7_7917</name>
</gene>
<accession>R8BB81</accession>
<organism evidence="3 4">
    <name type="scientific">Phaeoacremonium minimum (strain UCR-PA7)</name>
    <name type="common">Esca disease fungus</name>
    <name type="synonym">Togninia minima</name>
    <dbReference type="NCBI Taxonomy" id="1286976"/>
    <lineage>
        <taxon>Eukaryota</taxon>
        <taxon>Fungi</taxon>
        <taxon>Dikarya</taxon>
        <taxon>Ascomycota</taxon>
        <taxon>Pezizomycotina</taxon>
        <taxon>Sordariomycetes</taxon>
        <taxon>Sordariomycetidae</taxon>
        <taxon>Togniniales</taxon>
        <taxon>Togniniaceae</taxon>
        <taxon>Phaeoacremonium</taxon>
    </lineage>
</organism>
<dbReference type="GO" id="GO:0008298">
    <property type="term" value="P:intracellular mRNA localization"/>
    <property type="evidence" value="ECO:0007669"/>
    <property type="project" value="TreeGrafter"/>
</dbReference>
<dbReference type="PANTHER" id="PTHR31027:SF2">
    <property type="entry name" value="LEBERCILIN DOMAIN-CONTAINING PROTEIN"/>
    <property type="match status" value="1"/>
</dbReference>
<feature type="region of interest" description="Disordered" evidence="2">
    <location>
        <begin position="49"/>
        <end position="98"/>
    </location>
</feature>
<feature type="compositionally biased region" description="Basic and acidic residues" evidence="2">
    <location>
        <begin position="459"/>
        <end position="487"/>
    </location>
</feature>
<dbReference type="OrthoDB" id="2195113at2759"/>
<proteinExistence type="predicted"/>
<dbReference type="eggNOG" id="ENOG502QRKP">
    <property type="taxonomic scope" value="Eukaryota"/>
</dbReference>
<feature type="coiled-coil region" evidence="1">
    <location>
        <begin position="167"/>
        <end position="290"/>
    </location>
</feature>
<feature type="region of interest" description="Disordered" evidence="2">
    <location>
        <begin position="418"/>
        <end position="487"/>
    </location>
</feature>